<dbReference type="GO" id="GO:0015179">
    <property type="term" value="F:L-amino acid transmembrane transporter activity"/>
    <property type="evidence" value="ECO:0007669"/>
    <property type="project" value="TreeGrafter"/>
</dbReference>
<dbReference type="FunFam" id="1.20.1740.10:FF:000039">
    <property type="entry name" value="Neutral amino acid transporter (Eurofung)"/>
    <property type="match status" value="1"/>
</dbReference>
<dbReference type="STRING" id="56484.A0A1Y2F4C8"/>
<dbReference type="PANTHER" id="PTHR22950">
    <property type="entry name" value="AMINO ACID TRANSPORTER"/>
    <property type="match status" value="1"/>
</dbReference>
<dbReference type="Pfam" id="PF01490">
    <property type="entry name" value="Aa_trans"/>
    <property type="match status" value="1"/>
</dbReference>
<keyword evidence="9" id="KW-1185">Reference proteome</keyword>
<feature type="transmembrane region" description="Helical" evidence="6">
    <location>
        <begin position="224"/>
        <end position="245"/>
    </location>
</feature>
<dbReference type="GO" id="GO:0016020">
    <property type="term" value="C:membrane"/>
    <property type="evidence" value="ECO:0007669"/>
    <property type="project" value="UniProtKB-SubCell"/>
</dbReference>
<name>A0A1Y2F4C8_PROLT</name>
<feature type="transmembrane region" description="Helical" evidence="6">
    <location>
        <begin position="377"/>
        <end position="401"/>
    </location>
</feature>
<sequence length="428" mass="46570">MTWIQVAALLGAEYISLAILSFPWSFSYLGIVGGILVTLVVQGIVIYTSMILFRFCEQNPGVKHICDIGQILFGGHKIFYELTMVGLLLNNLFIQALHCLTGSIMLNTLSGHTMCTIAFSGLIAIACAIATLPRTFAQISWLGWASALSILVSVICSMVFVGIQGEPNGYTAARGPVHWSASATTTDFISVFNAVLNISYTLIGQICLPSFIADMKKPKDFPKALYSVAVVEMILMLTCGIYFYTQAGQFTKAPAIGSLKGNYAKIAYGLGFPAVIVIGVLYASVLCQFLYMRFTKNTRHALDASAKGNTKKGWMIWTGLVFASWAVGFIIAECIPFFSDLLSVMSSLFDSFFGFIFWGVAYFHITPRHRWFKGKRGWLEGLFNILIIAIGVFILVVGTWASVASIIRSYSSGAVGSPFSCADNGVAV</sequence>
<dbReference type="InterPro" id="IPR013057">
    <property type="entry name" value="AA_transpt_TM"/>
</dbReference>
<dbReference type="Proteomes" id="UP000193685">
    <property type="component" value="Unassembled WGS sequence"/>
</dbReference>
<protein>
    <submittedName>
        <fullName evidence="8">Transmembrane amino acid transporter protein-domain-containing protein</fullName>
    </submittedName>
</protein>
<feature type="transmembrane region" description="Helical" evidence="6">
    <location>
        <begin position="188"/>
        <end position="212"/>
    </location>
</feature>
<organism evidence="8 9">
    <name type="scientific">Protomyces lactucae-debilis</name>
    <dbReference type="NCBI Taxonomy" id="2754530"/>
    <lineage>
        <taxon>Eukaryota</taxon>
        <taxon>Fungi</taxon>
        <taxon>Dikarya</taxon>
        <taxon>Ascomycota</taxon>
        <taxon>Taphrinomycotina</taxon>
        <taxon>Taphrinomycetes</taxon>
        <taxon>Taphrinales</taxon>
        <taxon>Protomycetaceae</taxon>
        <taxon>Protomyces</taxon>
    </lineage>
</organism>
<feature type="transmembrane region" description="Helical" evidence="6">
    <location>
        <begin position="28"/>
        <end position="53"/>
    </location>
</feature>
<evidence type="ECO:0000313" key="9">
    <source>
        <dbReference type="Proteomes" id="UP000193685"/>
    </source>
</evidence>
<evidence type="ECO:0000256" key="5">
    <source>
        <dbReference type="ARBA" id="ARBA00023136"/>
    </source>
</evidence>
<evidence type="ECO:0000259" key="7">
    <source>
        <dbReference type="Pfam" id="PF01490"/>
    </source>
</evidence>
<dbReference type="OrthoDB" id="294730at2759"/>
<evidence type="ECO:0000256" key="4">
    <source>
        <dbReference type="ARBA" id="ARBA00022989"/>
    </source>
</evidence>
<dbReference type="EMBL" id="MCFI01000019">
    <property type="protein sequence ID" value="ORY77795.1"/>
    <property type="molecule type" value="Genomic_DNA"/>
</dbReference>
<feature type="transmembrane region" description="Helical" evidence="6">
    <location>
        <begin position="344"/>
        <end position="365"/>
    </location>
</feature>
<evidence type="ECO:0000256" key="1">
    <source>
        <dbReference type="ARBA" id="ARBA00004141"/>
    </source>
</evidence>
<dbReference type="AlphaFoldDB" id="A0A1Y2F4C8"/>
<keyword evidence="5 6" id="KW-0472">Membrane</keyword>
<accession>A0A1Y2F4C8</accession>
<keyword evidence="4 6" id="KW-1133">Transmembrane helix</keyword>
<gene>
    <name evidence="8" type="ORF">BCR37DRAFT_350832</name>
</gene>
<evidence type="ECO:0000256" key="6">
    <source>
        <dbReference type="SAM" id="Phobius"/>
    </source>
</evidence>
<feature type="domain" description="Amino acid transporter transmembrane" evidence="7">
    <location>
        <begin position="2"/>
        <end position="403"/>
    </location>
</feature>
<evidence type="ECO:0000256" key="2">
    <source>
        <dbReference type="ARBA" id="ARBA00008066"/>
    </source>
</evidence>
<evidence type="ECO:0000313" key="8">
    <source>
        <dbReference type="EMBL" id="ORY77795.1"/>
    </source>
</evidence>
<dbReference type="GeneID" id="63784636"/>
<feature type="transmembrane region" description="Helical" evidence="6">
    <location>
        <begin position="109"/>
        <end position="129"/>
    </location>
</feature>
<feature type="transmembrane region" description="Helical" evidence="6">
    <location>
        <begin position="265"/>
        <end position="292"/>
    </location>
</feature>
<comment type="caution">
    <text evidence="8">The sequence shown here is derived from an EMBL/GenBank/DDBJ whole genome shotgun (WGS) entry which is preliminary data.</text>
</comment>
<evidence type="ECO:0000256" key="3">
    <source>
        <dbReference type="ARBA" id="ARBA00022692"/>
    </source>
</evidence>
<dbReference type="RefSeq" id="XP_040723180.1">
    <property type="nucleotide sequence ID" value="XM_040868037.1"/>
</dbReference>
<comment type="similarity">
    <text evidence="2">Belongs to the amino acid/polyamine transporter 2 family.</text>
</comment>
<feature type="transmembrane region" description="Helical" evidence="6">
    <location>
        <begin position="78"/>
        <end position="97"/>
    </location>
</feature>
<comment type="subcellular location">
    <subcellularLocation>
        <location evidence="1">Membrane</location>
        <topology evidence="1">Multi-pass membrane protein</topology>
    </subcellularLocation>
</comment>
<keyword evidence="3 6" id="KW-0812">Transmembrane</keyword>
<feature type="transmembrane region" description="Helical" evidence="6">
    <location>
        <begin position="313"/>
        <end position="338"/>
    </location>
</feature>
<dbReference type="PANTHER" id="PTHR22950:SF20">
    <property type="entry name" value="AMINO ACID TRANSPORTER (EUROFUNG)"/>
    <property type="match status" value="1"/>
</dbReference>
<proteinExistence type="inferred from homology"/>
<reference evidence="8 9" key="1">
    <citation type="submission" date="2016-07" db="EMBL/GenBank/DDBJ databases">
        <title>Pervasive Adenine N6-methylation of Active Genes in Fungi.</title>
        <authorList>
            <consortium name="DOE Joint Genome Institute"/>
            <person name="Mondo S.J."/>
            <person name="Dannebaum R.O."/>
            <person name="Kuo R.C."/>
            <person name="Labutti K."/>
            <person name="Haridas S."/>
            <person name="Kuo A."/>
            <person name="Salamov A."/>
            <person name="Ahrendt S.R."/>
            <person name="Lipzen A."/>
            <person name="Sullivan W."/>
            <person name="Andreopoulos W.B."/>
            <person name="Clum A."/>
            <person name="Lindquist E."/>
            <person name="Daum C."/>
            <person name="Ramamoorthy G.K."/>
            <person name="Gryganskyi A."/>
            <person name="Culley D."/>
            <person name="Magnuson J.K."/>
            <person name="James T.Y."/>
            <person name="O'Malley M.A."/>
            <person name="Stajich J.E."/>
            <person name="Spatafora J.W."/>
            <person name="Visel A."/>
            <person name="Grigoriev I.V."/>
        </authorList>
    </citation>
    <scope>NUCLEOTIDE SEQUENCE [LARGE SCALE GENOMIC DNA]</scope>
    <source>
        <strain evidence="8 9">12-1054</strain>
    </source>
</reference>
<dbReference type="OMA" id="WGVAYIR"/>
<feature type="transmembrane region" description="Helical" evidence="6">
    <location>
        <begin position="141"/>
        <end position="163"/>
    </location>
</feature>